<gene>
    <name evidence="2" type="ORF">VRU49_04850</name>
</gene>
<dbReference type="Pfam" id="PF14125">
    <property type="entry name" value="DUF4292"/>
    <property type="match status" value="1"/>
</dbReference>
<evidence type="ECO:0000256" key="1">
    <source>
        <dbReference type="SAM" id="SignalP"/>
    </source>
</evidence>
<sequence>MRKNISISLIISLILFLSACSVKKSIPTTANTLQDSVPYVAKIDSVKNEVKHISVSDFRSTEFNFNTLVLKGKAKLNIDNKENDVNITMRIKKDEQIWVSVSAIIGEVARVLITPDTVKIINRLEGNYIKKPFNFMQEYTNNQMDYSVLQSILIGNSIQKFISDNSKIEDFNSYFLVSGLTNDINYKFTYNSLKRLEQTDLIESNLEQELSISYASHNVYNGLMFPGKIQMRSKAGKKLIGVQLQFSSIDYNVPVEFPFTVPSRYEVIN</sequence>
<dbReference type="Proteomes" id="UP001337681">
    <property type="component" value="Unassembled WGS sequence"/>
</dbReference>
<feature type="signal peptide" evidence="1">
    <location>
        <begin position="1"/>
        <end position="24"/>
    </location>
</feature>
<keyword evidence="3" id="KW-1185">Reference proteome</keyword>
<organism evidence="2 3">
    <name type="scientific">Pedobacter flavus</name>
    <dbReference type="NCBI Taxonomy" id="3113906"/>
    <lineage>
        <taxon>Bacteria</taxon>
        <taxon>Pseudomonadati</taxon>
        <taxon>Bacteroidota</taxon>
        <taxon>Sphingobacteriia</taxon>
        <taxon>Sphingobacteriales</taxon>
        <taxon>Sphingobacteriaceae</taxon>
        <taxon>Pedobacter</taxon>
    </lineage>
</organism>
<feature type="chain" id="PRO_5047495839" evidence="1">
    <location>
        <begin position="25"/>
        <end position="269"/>
    </location>
</feature>
<evidence type="ECO:0000313" key="2">
    <source>
        <dbReference type="EMBL" id="MEE1884748.1"/>
    </source>
</evidence>
<protein>
    <submittedName>
        <fullName evidence="2">DUF4292 domain-containing protein</fullName>
    </submittedName>
</protein>
<evidence type="ECO:0000313" key="3">
    <source>
        <dbReference type="Proteomes" id="UP001337681"/>
    </source>
</evidence>
<accession>A0ABU7H0J4</accession>
<dbReference type="RefSeq" id="WP_330145660.1">
    <property type="nucleotide sequence ID" value="NZ_JAZDQU010000001.1"/>
</dbReference>
<comment type="caution">
    <text evidence="2">The sequence shown here is derived from an EMBL/GenBank/DDBJ whole genome shotgun (WGS) entry which is preliminary data.</text>
</comment>
<keyword evidence="1" id="KW-0732">Signal</keyword>
<dbReference type="EMBL" id="JAZDQU010000001">
    <property type="protein sequence ID" value="MEE1884748.1"/>
    <property type="molecule type" value="Genomic_DNA"/>
</dbReference>
<dbReference type="InterPro" id="IPR025634">
    <property type="entry name" value="DUF4292"/>
</dbReference>
<proteinExistence type="predicted"/>
<dbReference type="PROSITE" id="PS51257">
    <property type="entry name" value="PROKAR_LIPOPROTEIN"/>
    <property type="match status" value="1"/>
</dbReference>
<reference evidence="2 3" key="1">
    <citation type="submission" date="2024-01" db="EMBL/GenBank/DDBJ databases">
        <title>Pedobacter sp. nov., isolated from oil-contaminated soil.</title>
        <authorList>
            <person name="Le N.T.T."/>
        </authorList>
    </citation>
    <scope>NUCLEOTIDE SEQUENCE [LARGE SCALE GENOMIC DNA]</scope>
    <source>
        <strain evidence="2 3">VNH31</strain>
    </source>
</reference>
<name>A0ABU7H0J4_9SPHI</name>